<proteinExistence type="predicted"/>
<protein>
    <submittedName>
        <fullName evidence="1">rRNA biogenesis protein rrp5</fullName>
    </submittedName>
</protein>
<dbReference type="RefSeq" id="WP_021722457.1">
    <property type="nucleotide sequence ID" value="NZ_AP018726.1"/>
</dbReference>
<dbReference type="Proteomes" id="UP001164948">
    <property type="component" value="Chromosome"/>
</dbReference>
<gene>
    <name evidence="1" type="ORF">MP619_03985</name>
</gene>
<name>A0AAE9UN72_STRDY</name>
<accession>A0AAE9UN72</accession>
<dbReference type="AlphaFoldDB" id="A0AAE9UN72"/>
<evidence type="ECO:0000313" key="1">
    <source>
        <dbReference type="EMBL" id="WAI93768.1"/>
    </source>
</evidence>
<dbReference type="EMBL" id="CP095081">
    <property type="protein sequence ID" value="WAI93768.1"/>
    <property type="molecule type" value="Genomic_DNA"/>
</dbReference>
<organism evidence="1 2">
    <name type="scientific">Streptococcus dysgalactiae</name>
    <dbReference type="NCBI Taxonomy" id="1334"/>
    <lineage>
        <taxon>Bacteria</taxon>
        <taxon>Bacillati</taxon>
        <taxon>Bacillota</taxon>
        <taxon>Bacilli</taxon>
        <taxon>Lactobacillales</taxon>
        <taxon>Streptococcaceae</taxon>
        <taxon>Streptococcus</taxon>
    </lineage>
</organism>
<evidence type="ECO:0000313" key="2">
    <source>
        <dbReference type="Proteomes" id="UP001164948"/>
    </source>
</evidence>
<sequence>MSKTKLLLEVIQDMRTLADSLEALCDAVMSNEPQPEPTESVEEFETKDSKPTFTFEEVRATLAKKSKDGKSADVRALINRYGATKLSDIKQDDYSDVMQEAEAM</sequence>
<reference evidence="1" key="1">
    <citation type="submission" date="2022-03" db="EMBL/GenBank/DDBJ databases">
        <title>Characterization and genomic analysis of a Streptococcus dysgalactiae associated with cultured channel catfish mortalities in China.</title>
        <authorList>
            <person name="Wang J."/>
            <person name="Geng Y."/>
        </authorList>
    </citation>
    <scope>NUCLEOTIDE SEQUENCE</scope>
    <source>
        <strain evidence="1">WJ001</strain>
    </source>
</reference>